<feature type="compositionally biased region" description="Polar residues" evidence="1">
    <location>
        <begin position="137"/>
        <end position="148"/>
    </location>
</feature>
<proteinExistence type="predicted"/>
<evidence type="ECO:0000256" key="1">
    <source>
        <dbReference type="SAM" id="MobiDB-lite"/>
    </source>
</evidence>
<protein>
    <submittedName>
        <fullName evidence="3">Uncharacterized protein</fullName>
    </submittedName>
</protein>
<organism evidence="3 4">
    <name type="scientific">Winogradskyella maritima</name>
    <dbReference type="NCBI Taxonomy" id="1517766"/>
    <lineage>
        <taxon>Bacteria</taxon>
        <taxon>Pseudomonadati</taxon>
        <taxon>Bacteroidota</taxon>
        <taxon>Flavobacteriia</taxon>
        <taxon>Flavobacteriales</taxon>
        <taxon>Flavobacteriaceae</taxon>
        <taxon>Winogradskyella</taxon>
    </lineage>
</organism>
<dbReference type="Proteomes" id="UP001595812">
    <property type="component" value="Unassembled WGS sequence"/>
</dbReference>
<sequence>MKKITLIVTVVIATTITSPLFAQVNFAKIDKNRNVQASGLYHDLNKTKDTLVLKSDRKINYVYALNGGTSPAKEYYIDKPSYKIALNQFKKGKHVFVAVQQPLQIVFVVYVLKDIPILTTEVRTNTSNPVLAHQDNPKTLSPDDSNRR</sequence>
<keyword evidence="4" id="KW-1185">Reference proteome</keyword>
<accession>A0ABV8AGP0</accession>
<dbReference type="RefSeq" id="WP_386098840.1">
    <property type="nucleotide sequence ID" value="NZ_JBHSAT010000004.1"/>
</dbReference>
<evidence type="ECO:0000313" key="3">
    <source>
        <dbReference type="EMBL" id="MFC3877133.1"/>
    </source>
</evidence>
<keyword evidence="2" id="KW-0732">Signal</keyword>
<feature type="signal peptide" evidence="2">
    <location>
        <begin position="1"/>
        <end position="22"/>
    </location>
</feature>
<reference evidence="4" key="1">
    <citation type="journal article" date="2019" name="Int. J. Syst. Evol. Microbiol.">
        <title>The Global Catalogue of Microorganisms (GCM) 10K type strain sequencing project: providing services to taxonomists for standard genome sequencing and annotation.</title>
        <authorList>
            <consortium name="The Broad Institute Genomics Platform"/>
            <consortium name="The Broad Institute Genome Sequencing Center for Infectious Disease"/>
            <person name="Wu L."/>
            <person name="Ma J."/>
        </authorList>
    </citation>
    <scope>NUCLEOTIDE SEQUENCE [LARGE SCALE GENOMIC DNA]</scope>
    <source>
        <strain evidence="4">CECT 8979</strain>
    </source>
</reference>
<dbReference type="EMBL" id="JBHSAT010000004">
    <property type="protein sequence ID" value="MFC3877133.1"/>
    <property type="molecule type" value="Genomic_DNA"/>
</dbReference>
<feature type="region of interest" description="Disordered" evidence="1">
    <location>
        <begin position="128"/>
        <end position="148"/>
    </location>
</feature>
<gene>
    <name evidence="3" type="ORF">ACFOSX_07790</name>
</gene>
<feature type="chain" id="PRO_5045455905" evidence="2">
    <location>
        <begin position="23"/>
        <end position="148"/>
    </location>
</feature>
<name>A0ABV8AGP0_9FLAO</name>
<comment type="caution">
    <text evidence="3">The sequence shown here is derived from an EMBL/GenBank/DDBJ whole genome shotgun (WGS) entry which is preliminary data.</text>
</comment>
<evidence type="ECO:0000256" key="2">
    <source>
        <dbReference type="SAM" id="SignalP"/>
    </source>
</evidence>
<evidence type="ECO:0000313" key="4">
    <source>
        <dbReference type="Proteomes" id="UP001595812"/>
    </source>
</evidence>